<evidence type="ECO:0008006" key="3">
    <source>
        <dbReference type="Google" id="ProtNLM"/>
    </source>
</evidence>
<organism evidence="1 2">
    <name type="scientific">Oedothorax gibbosus</name>
    <dbReference type="NCBI Taxonomy" id="931172"/>
    <lineage>
        <taxon>Eukaryota</taxon>
        <taxon>Metazoa</taxon>
        <taxon>Ecdysozoa</taxon>
        <taxon>Arthropoda</taxon>
        <taxon>Chelicerata</taxon>
        <taxon>Arachnida</taxon>
        <taxon>Araneae</taxon>
        <taxon>Araneomorphae</taxon>
        <taxon>Entelegynae</taxon>
        <taxon>Araneoidea</taxon>
        <taxon>Linyphiidae</taxon>
        <taxon>Erigoninae</taxon>
        <taxon>Oedothorax</taxon>
    </lineage>
</organism>
<reference evidence="1 2" key="1">
    <citation type="journal article" date="2022" name="Nat. Ecol. Evol.">
        <title>A masculinizing supergene underlies an exaggerated male reproductive morph in a spider.</title>
        <authorList>
            <person name="Hendrickx F."/>
            <person name="De Corte Z."/>
            <person name="Sonet G."/>
            <person name="Van Belleghem S.M."/>
            <person name="Kostlbacher S."/>
            <person name="Vangestel C."/>
        </authorList>
    </citation>
    <scope>NUCLEOTIDE SEQUENCE [LARGE SCALE GENOMIC DNA]</scope>
    <source>
        <strain evidence="1">W744_W776</strain>
    </source>
</reference>
<evidence type="ECO:0000313" key="1">
    <source>
        <dbReference type="EMBL" id="KAG8196254.1"/>
    </source>
</evidence>
<protein>
    <recommendedName>
        <fullName evidence="3">Transposase InsH N-terminal domain-containing protein</fullName>
    </recommendedName>
</protein>
<dbReference type="EMBL" id="JAFNEN010000073">
    <property type="protein sequence ID" value="KAG8196254.1"/>
    <property type="molecule type" value="Genomic_DNA"/>
</dbReference>
<comment type="caution">
    <text evidence="1">The sequence shown here is derived from an EMBL/GenBank/DDBJ whole genome shotgun (WGS) entry which is preliminary data.</text>
</comment>
<proteinExistence type="predicted"/>
<evidence type="ECO:0000313" key="2">
    <source>
        <dbReference type="Proteomes" id="UP000827092"/>
    </source>
</evidence>
<keyword evidence="2" id="KW-1185">Reference proteome</keyword>
<dbReference type="AlphaFoldDB" id="A0AAV6VK27"/>
<name>A0AAV6VK27_9ARAC</name>
<gene>
    <name evidence="1" type="ORF">JTE90_023810</name>
</gene>
<sequence length="151" mass="16746">MALVNSLRLKYFLSIGLEQILPDETLSLAIAHWYSGNRPGLSLEPECTKCAQTALARLRSHISLTFIDGVNTYSSCPRSCSASPVHVIDCIGASVGQLWTRKNFVKENSVCENCLRSHPRSSCTSSNCRKCNKSRNTLLHEESTEVQASIW</sequence>
<dbReference type="Proteomes" id="UP000827092">
    <property type="component" value="Unassembled WGS sequence"/>
</dbReference>
<accession>A0AAV6VK27</accession>